<reference evidence="2" key="1">
    <citation type="submission" date="2022-08" db="EMBL/GenBank/DDBJ databases">
        <title>Microvirga terrae sp. nov., isolated from soil.</title>
        <authorList>
            <person name="Kim K.H."/>
            <person name="Seo Y.L."/>
            <person name="Kim J.M."/>
            <person name="Lee J.K."/>
            <person name="Han D.M."/>
            <person name="Jeon C.O."/>
        </authorList>
    </citation>
    <scope>NUCLEOTIDE SEQUENCE</scope>
    <source>
        <strain evidence="2">R24</strain>
    </source>
</reference>
<gene>
    <name evidence="2" type="ORF">HPT29_018490</name>
</gene>
<name>A0ABY5RQJ2_9HYPH</name>
<evidence type="ECO:0008006" key="4">
    <source>
        <dbReference type="Google" id="ProtNLM"/>
    </source>
</evidence>
<keyword evidence="3" id="KW-1185">Reference proteome</keyword>
<dbReference type="RefSeq" id="WP_173947954.1">
    <property type="nucleotide sequence ID" value="NZ_CP102845.1"/>
</dbReference>
<dbReference type="EMBL" id="CP102845">
    <property type="protein sequence ID" value="UVF18462.1"/>
    <property type="molecule type" value="Genomic_DNA"/>
</dbReference>
<organism evidence="2 3">
    <name type="scientific">Microvirga terrae</name>
    <dbReference type="NCBI Taxonomy" id="2740529"/>
    <lineage>
        <taxon>Bacteria</taxon>
        <taxon>Pseudomonadati</taxon>
        <taxon>Pseudomonadota</taxon>
        <taxon>Alphaproteobacteria</taxon>
        <taxon>Hyphomicrobiales</taxon>
        <taxon>Methylobacteriaceae</taxon>
        <taxon>Microvirga</taxon>
    </lineage>
</organism>
<feature type="compositionally biased region" description="Basic and acidic residues" evidence="1">
    <location>
        <begin position="68"/>
        <end position="79"/>
    </location>
</feature>
<evidence type="ECO:0000313" key="2">
    <source>
        <dbReference type="EMBL" id="UVF18462.1"/>
    </source>
</evidence>
<proteinExistence type="predicted"/>
<dbReference type="Proteomes" id="UP001017257">
    <property type="component" value="Chromosome"/>
</dbReference>
<protein>
    <recommendedName>
        <fullName evidence="4">CopL family metal-binding regulatory protein</fullName>
    </recommendedName>
</protein>
<evidence type="ECO:0000256" key="1">
    <source>
        <dbReference type="SAM" id="MobiDB-lite"/>
    </source>
</evidence>
<sequence>MNTVWTHFRRLITSLMLVAMTSFVLHSGALAGMHRHGLGASDCQPTASAAQAHLHGAAGHVHQVAHDHGDGVAHHHDQADAVDESAPDDQQAKAGPKGPCCTSACPVAMAPLGLDAISAPMGIAVALLPTSQNGSGLSLDGLKRPPRTPSIA</sequence>
<evidence type="ECO:0000313" key="3">
    <source>
        <dbReference type="Proteomes" id="UP001017257"/>
    </source>
</evidence>
<accession>A0ABY5RQJ2</accession>
<feature type="region of interest" description="Disordered" evidence="1">
    <location>
        <begin position="68"/>
        <end position="98"/>
    </location>
</feature>